<dbReference type="Gene3D" id="1.10.1200.10">
    <property type="entry name" value="ACP-like"/>
    <property type="match status" value="1"/>
</dbReference>
<dbReference type="RefSeq" id="WP_271020305.1">
    <property type="nucleotide sequence ID" value="NZ_JAQHXR010000001.1"/>
</dbReference>
<comment type="caution">
    <text evidence="1">The sequence shown here is derived from an EMBL/GenBank/DDBJ whole genome shotgun (WGS) entry which is preliminary data.</text>
</comment>
<dbReference type="Proteomes" id="UP001210261">
    <property type="component" value="Unassembled WGS sequence"/>
</dbReference>
<evidence type="ECO:0008006" key="3">
    <source>
        <dbReference type="Google" id="ProtNLM"/>
    </source>
</evidence>
<gene>
    <name evidence="1" type="ORF">PF021_00040</name>
</gene>
<accession>A0ABT4VDE3</accession>
<evidence type="ECO:0000313" key="2">
    <source>
        <dbReference type="Proteomes" id="UP001210261"/>
    </source>
</evidence>
<evidence type="ECO:0000313" key="1">
    <source>
        <dbReference type="EMBL" id="MDA3968066.1"/>
    </source>
</evidence>
<keyword evidence="2" id="KW-1185">Reference proteome</keyword>
<reference evidence="1 2" key="1">
    <citation type="submission" date="2023-01" db="EMBL/GenBank/DDBJ databases">
        <title>Description of Helicobacter ibis sp. nov. isolated from faecal droppings of black-faced ibis (Theristicus melanopis).</title>
        <authorList>
            <person name="Lopez-Cantillo M."/>
            <person name="Vidal-Veuthey B."/>
            <person name="Mella A."/>
            <person name="De La Haba R."/>
            <person name="Collado L."/>
        </authorList>
    </citation>
    <scope>NUCLEOTIDE SEQUENCE [LARGE SCALE GENOMIC DNA]</scope>
    <source>
        <strain evidence="1 2">A82</strain>
    </source>
</reference>
<protein>
    <recommendedName>
        <fullName evidence="3">Carrier domain-containing protein</fullName>
    </recommendedName>
</protein>
<proteinExistence type="predicted"/>
<dbReference type="EMBL" id="JAQHXR010000001">
    <property type="protein sequence ID" value="MDA3968066.1"/>
    <property type="molecule type" value="Genomic_DNA"/>
</dbReference>
<organism evidence="1 2">
    <name type="scientific">Helicobacter ibis</name>
    <dbReference type="NCBI Taxonomy" id="2962633"/>
    <lineage>
        <taxon>Bacteria</taxon>
        <taxon>Pseudomonadati</taxon>
        <taxon>Campylobacterota</taxon>
        <taxon>Epsilonproteobacteria</taxon>
        <taxon>Campylobacterales</taxon>
        <taxon>Helicobacteraceae</taxon>
        <taxon>Helicobacter</taxon>
    </lineage>
</organism>
<sequence length="95" mass="10794">MKDEQLEKIIFEILKNLADELDVRELENPTLDTKLYGVGGNLDSLALVSFISDLEDRMSDEFGFNVILANDKTMSAKHSPFRNVKALKEYILGMQ</sequence>
<name>A0ABT4VDE3_9HELI</name>
<dbReference type="SUPFAM" id="SSF47336">
    <property type="entry name" value="ACP-like"/>
    <property type="match status" value="1"/>
</dbReference>
<dbReference type="InterPro" id="IPR036736">
    <property type="entry name" value="ACP-like_sf"/>
</dbReference>